<evidence type="ECO:0000313" key="5">
    <source>
        <dbReference type="Proteomes" id="UP000028181"/>
    </source>
</evidence>
<sequence>MADELAIEVIATIKRRVDSELDGIAAASMTEITTETELASLGIDSLGLADVLWDLEQAHGIKIELNTSDAWSNLSNVGDVVQAVRGLIAKEV</sequence>
<evidence type="ECO:0000313" key="4">
    <source>
        <dbReference type="EMBL" id="CDN51747.1"/>
    </source>
</evidence>
<dbReference type="InterPro" id="IPR036736">
    <property type="entry name" value="ACP-like_sf"/>
</dbReference>
<evidence type="ECO:0000256" key="2">
    <source>
        <dbReference type="ARBA" id="ARBA00022553"/>
    </source>
</evidence>
<protein>
    <submittedName>
        <fullName evidence="4">NodF</fullName>
    </submittedName>
</protein>
<dbReference type="SUPFAM" id="SSF47336">
    <property type="entry name" value="ACP-like"/>
    <property type="match status" value="1"/>
</dbReference>
<evidence type="ECO:0000259" key="3">
    <source>
        <dbReference type="PROSITE" id="PS50075"/>
    </source>
</evidence>
<keyword evidence="4" id="KW-0614">Plasmid</keyword>
<dbReference type="PROSITE" id="PS00012">
    <property type="entry name" value="PHOSPHOPANTETHEINE"/>
    <property type="match status" value="1"/>
</dbReference>
<reference evidence="5" key="1">
    <citation type="journal article" date="2014" name="BMC Genomics">
        <title>Genome sequencing of two Neorhizobium galegae strains reveals a noeT gene responsible for the unusual acetylation of the nodulation factors.</title>
        <authorList>
            <person name="Osterman J."/>
            <person name="Marsh J."/>
            <person name="Laine P.K."/>
            <person name="Zeng Z."/>
            <person name="Alatalo E."/>
            <person name="Sullivan J.T."/>
            <person name="Young J.P."/>
            <person name="Thomas-Oates J."/>
            <person name="Paulin L."/>
            <person name="Lindstrom K."/>
        </authorList>
    </citation>
    <scope>NUCLEOTIDE SEQUENCE [LARGE SCALE GENOMIC DNA]</scope>
    <source>
        <strain evidence="5">HAMBI 540</strain>
    </source>
</reference>
<evidence type="ECO:0000256" key="1">
    <source>
        <dbReference type="ARBA" id="ARBA00022450"/>
    </source>
</evidence>
<keyword evidence="2" id="KW-0597">Phosphoprotein</keyword>
<accession>A0A068SZW2</accession>
<name>A0A068SZW2_NEOGA</name>
<proteinExistence type="predicted"/>
<dbReference type="GeneID" id="24261018"/>
<dbReference type="KEGG" id="ngg:RG540_PA10710"/>
<organism evidence="4 5">
    <name type="scientific">Neorhizobium galegae bv. orientalis str. HAMBI 540</name>
    <dbReference type="NCBI Taxonomy" id="1028800"/>
    <lineage>
        <taxon>Bacteria</taxon>
        <taxon>Pseudomonadati</taxon>
        <taxon>Pseudomonadota</taxon>
        <taxon>Alphaproteobacteria</taxon>
        <taxon>Hyphomicrobiales</taxon>
        <taxon>Rhizobiaceae</taxon>
        <taxon>Rhizobium/Agrobacterium group</taxon>
        <taxon>Neorhizobium</taxon>
    </lineage>
</organism>
<dbReference type="AlphaFoldDB" id="A0A068SZW2"/>
<geneLocation type="plasmid" evidence="5">
    <name>II</name>
</geneLocation>
<keyword evidence="5" id="KW-1185">Reference proteome</keyword>
<dbReference type="HOGENOM" id="CLU_108696_9_2_5"/>
<dbReference type="PROSITE" id="PS50075">
    <property type="entry name" value="CARRIER"/>
    <property type="match status" value="1"/>
</dbReference>
<feature type="domain" description="Carrier" evidence="3">
    <location>
        <begin position="8"/>
        <end position="88"/>
    </location>
</feature>
<dbReference type="OrthoDB" id="9806381at2"/>
<dbReference type="InterPro" id="IPR006162">
    <property type="entry name" value="Ppantetheine_attach_site"/>
</dbReference>
<dbReference type="eggNOG" id="COG0236">
    <property type="taxonomic scope" value="Bacteria"/>
</dbReference>
<dbReference type="Pfam" id="PF00550">
    <property type="entry name" value="PP-binding"/>
    <property type="match status" value="1"/>
</dbReference>
<gene>
    <name evidence="4" type="primary">nodF</name>
    <name evidence="4" type="ORF">RG540_PA10710</name>
</gene>
<keyword evidence="1" id="KW-0596">Phosphopantetheine</keyword>
<dbReference type="EMBL" id="HG938354">
    <property type="protein sequence ID" value="CDN51747.1"/>
    <property type="molecule type" value="Genomic_DNA"/>
</dbReference>
<dbReference type="Proteomes" id="UP000028181">
    <property type="component" value="Plasmid pHAMBI540a"/>
</dbReference>
<dbReference type="RefSeq" id="WP_041365345.1">
    <property type="nucleotide sequence ID" value="NZ_HG938354.1"/>
</dbReference>
<dbReference type="InterPro" id="IPR009081">
    <property type="entry name" value="PP-bd_ACP"/>
</dbReference>
<dbReference type="Gene3D" id="1.10.1200.10">
    <property type="entry name" value="ACP-like"/>
    <property type="match status" value="1"/>
</dbReference>